<dbReference type="GO" id="GO:0003677">
    <property type="term" value="F:DNA binding"/>
    <property type="evidence" value="ECO:0007669"/>
    <property type="project" value="InterPro"/>
</dbReference>
<reference evidence="1" key="1">
    <citation type="journal article" date="2020" name="mSystems">
        <title>Genome- and Community-Level Interaction Insights into Carbon Utilization and Element Cycling Functions of Hydrothermarchaeota in Hydrothermal Sediment.</title>
        <authorList>
            <person name="Zhou Z."/>
            <person name="Liu Y."/>
            <person name="Xu W."/>
            <person name="Pan J."/>
            <person name="Luo Z.H."/>
            <person name="Li M."/>
        </authorList>
    </citation>
    <scope>NUCLEOTIDE SEQUENCE [LARGE SCALE GENOMIC DNA]</scope>
    <source>
        <strain evidence="1">SpSt-1121</strain>
    </source>
</reference>
<proteinExistence type="predicted"/>
<gene>
    <name evidence="1" type="ORF">ENM84_03595</name>
</gene>
<accession>A0A7C5XME3</accession>
<comment type="caution">
    <text evidence="1">The sequence shown here is derived from an EMBL/GenBank/DDBJ whole genome shotgun (WGS) entry which is preliminary data.</text>
</comment>
<dbReference type="EMBL" id="DRZI01000153">
    <property type="protein sequence ID" value="HHP81728.1"/>
    <property type="molecule type" value="Genomic_DNA"/>
</dbReference>
<dbReference type="AlphaFoldDB" id="A0A7C5XME3"/>
<sequence>MIRKSFCERFIKSYSTAVRIAIALDLMNRYNLSQFQAAKLAKIPQPLINYVIHKKRKIQNLEKILRTSNIFNIIKEFSDKLIQGSEIDMCEICIRMRSFIEQKK</sequence>
<dbReference type="InterPro" id="IPR010982">
    <property type="entry name" value="Lambda_DNA-bd_dom_sf"/>
</dbReference>
<organism evidence="1">
    <name type="scientific">Ignisphaera aggregans</name>
    <dbReference type="NCBI Taxonomy" id="334771"/>
    <lineage>
        <taxon>Archaea</taxon>
        <taxon>Thermoproteota</taxon>
        <taxon>Thermoprotei</taxon>
        <taxon>Desulfurococcales</taxon>
        <taxon>Desulfurococcaceae</taxon>
        <taxon>Ignisphaera</taxon>
    </lineage>
</organism>
<protein>
    <submittedName>
        <fullName evidence="1">Uncharacterized protein</fullName>
    </submittedName>
</protein>
<dbReference type="SUPFAM" id="SSF47413">
    <property type="entry name" value="lambda repressor-like DNA-binding domains"/>
    <property type="match status" value="1"/>
</dbReference>
<evidence type="ECO:0000313" key="1">
    <source>
        <dbReference type="EMBL" id="HHP81728.1"/>
    </source>
</evidence>
<name>A0A7C5XME3_9CREN</name>